<dbReference type="EMBL" id="JAMSHJ010000003">
    <property type="protein sequence ID" value="KAI5431660.1"/>
    <property type="molecule type" value="Genomic_DNA"/>
</dbReference>
<comment type="similarity">
    <text evidence="3">Belongs to the PMEI family.</text>
</comment>
<feature type="chain" id="PRO_5039177091" description="Pectinesterase inhibitor domain-containing protein" evidence="4">
    <location>
        <begin position="21"/>
        <end position="179"/>
    </location>
</feature>
<keyword evidence="7" id="KW-1185">Reference proteome</keyword>
<dbReference type="Gramene" id="Psat03G0571900-T1">
    <property type="protein sequence ID" value="KAI5431660.1"/>
    <property type="gene ID" value="KIW84_035719"/>
</dbReference>
<keyword evidence="1 4" id="KW-0732">Signal</keyword>
<dbReference type="Pfam" id="PF04043">
    <property type="entry name" value="PMEI"/>
    <property type="match status" value="1"/>
</dbReference>
<gene>
    <name evidence="6" type="ORF">KIW84_035719</name>
</gene>
<dbReference type="CDD" id="cd15797">
    <property type="entry name" value="PMEI"/>
    <property type="match status" value="1"/>
</dbReference>
<dbReference type="Gene3D" id="1.20.140.40">
    <property type="entry name" value="Invertase/pectin methylesterase inhibitor family protein"/>
    <property type="match status" value="1"/>
</dbReference>
<accession>A0A9D5B624</accession>
<dbReference type="NCBIfam" id="TIGR01614">
    <property type="entry name" value="PME_inhib"/>
    <property type="match status" value="1"/>
</dbReference>
<dbReference type="PANTHER" id="PTHR36710">
    <property type="entry name" value="PECTINESTERASE INHIBITOR-LIKE"/>
    <property type="match status" value="1"/>
</dbReference>
<dbReference type="OrthoDB" id="1413774at2759"/>
<reference evidence="6 7" key="1">
    <citation type="journal article" date="2022" name="Nat. Genet.">
        <title>Improved pea reference genome and pan-genome highlight genomic features and evolutionary characteristics.</title>
        <authorList>
            <person name="Yang T."/>
            <person name="Liu R."/>
            <person name="Luo Y."/>
            <person name="Hu S."/>
            <person name="Wang D."/>
            <person name="Wang C."/>
            <person name="Pandey M.K."/>
            <person name="Ge S."/>
            <person name="Xu Q."/>
            <person name="Li N."/>
            <person name="Li G."/>
            <person name="Huang Y."/>
            <person name="Saxena R.K."/>
            <person name="Ji Y."/>
            <person name="Li M."/>
            <person name="Yan X."/>
            <person name="He Y."/>
            <person name="Liu Y."/>
            <person name="Wang X."/>
            <person name="Xiang C."/>
            <person name="Varshney R.K."/>
            <person name="Ding H."/>
            <person name="Gao S."/>
            <person name="Zong X."/>
        </authorList>
    </citation>
    <scope>NUCLEOTIDE SEQUENCE [LARGE SCALE GENOMIC DNA]</scope>
    <source>
        <strain evidence="6 7">cv. Zhongwan 6</strain>
    </source>
</reference>
<dbReference type="InterPro" id="IPR034086">
    <property type="entry name" value="PMEI_plant"/>
</dbReference>
<dbReference type="PANTHER" id="PTHR36710:SF20">
    <property type="entry name" value="PECTINESTERASE INHIBITOR DOMAIN PROTEIN"/>
    <property type="match status" value="1"/>
</dbReference>
<protein>
    <recommendedName>
        <fullName evidence="5">Pectinesterase inhibitor domain-containing protein</fullName>
    </recommendedName>
</protein>
<feature type="domain" description="Pectinesterase inhibitor" evidence="5">
    <location>
        <begin position="21"/>
        <end position="168"/>
    </location>
</feature>
<dbReference type="SUPFAM" id="SSF101148">
    <property type="entry name" value="Plant invertase/pectin methylesterase inhibitor"/>
    <property type="match status" value="1"/>
</dbReference>
<evidence type="ECO:0000256" key="4">
    <source>
        <dbReference type="SAM" id="SignalP"/>
    </source>
</evidence>
<evidence type="ECO:0000313" key="6">
    <source>
        <dbReference type="EMBL" id="KAI5431660.1"/>
    </source>
</evidence>
<keyword evidence="2" id="KW-1015">Disulfide bond</keyword>
<evidence type="ECO:0000256" key="2">
    <source>
        <dbReference type="ARBA" id="ARBA00023157"/>
    </source>
</evidence>
<dbReference type="GO" id="GO:0046910">
    <property type="term" value="F:pectinesterase inhibitor activity"/>
    <property type="evidence" value="ECO:0007669"/>
    <property type="project" value="InterPro"/>
</dbReference>
<dbReference type="InterPro" id="IPR006501">
    <property type="entry name" value="Pectinesterase_inhib_dom"/>
</dbReference>
<dbReference type="InterPro" id="IPR052421">
    <property type="entry name" value="PCW_Enzyme_Inhibitor"/>
</dbReference>
<dbReference type="InterPro" id="IPR035513">
    <property type="entry name" value="Invertase/methylesterase_inhib"/>
</dbReference>
<evidence type="ECO:0000256" key="1">
    <source>
        <dbReference type="ARBA" id="ARBA00022729"/>
    </source>
</evidence>
<proteinExistence type="inferred from homology"/>
<dbReference type="Proteomes" id="UP001058974">
    <property type="component" value="Chromosome 3"/>
</dbReference>
<dbReference type="SMART" id="SM00856">
    <property type="entry name" value="PMEI"/>
    <property type="match status" value="1"/>
</dbReference>
<evidence type="ECO:0000256" key="3">
    <source>
        <dbReference type="ARBA" id="ARBA00038471"/>
    </source>
</evidence>
<comment type="caution">
    <text evidence="6">The sequence shown here is derived from an EMBL/GenBank/DDBJ whole genome shotgun (WGS) entry which is preliminary data.</text>
</comment>
<organism evidence="6 7">
    <name type="scientific">Pisum sativum</name>
    <name type="common">Garden pea</name>
    <name type="synonym">Lathyrus oleraceus</name>
    <dbReference type="NCBI Taxonomy" id="3888"/>
    <lineage>
        <taxon>Eukaryota</taxon>
        <taxon>Viridiplantae</taxon>
        <taxon>Streptophyta</taxon>
        <taxon>Embryophyta</taxon>
        <taxon>Tracheophyta</taxon>
        <taxon>Spermatophyta</taxon>
        <taxon>Magnoliopsida</taxon>
        <taxon>eudicotyledons</taxon>
        <taxon>Gunneridae</taxon>
        <taxon>Pentapetalae</taxon>
        <taxon>rosids</taxon>
        <taxon>fabids</taxon>
        <taxon>Fabales</taxon>
        <taxon>Fabaceae</taxon>
        <taxon>Papilionoideae</taxon>
        <taxon>50 kb inversion clade</taxon>
        <taxon>NPAAA clade</taxon>
        <taxon>Hologalegina</taxon>
        <taxon>IRL clade</taxon>
        <taxon>Fabeae</taxon>
        <taxon>Lathyrus</taxon>
    </lineage>
</organism>
<sequence length="179" mass="19526">MAHFSSVAIVFLLCVASSYAVKTVDVDTICKGAKNPSFCLTLLNSKAGASQDLVSLAQYTIDVTLANTTNTIKLLNKLISKSGGDAEAKYHYHACLVHFDAIARLLEVTPYYLKMKNYDKVFKDAISVRIHVGSCISGDSPGDPHYPYHDPSILPKYANMVDQVALVFIAVLQHLDTSV</sequence>
<feature type="signal peptide" evidence="4">
    <location>
        <begin position="1"/>
        <end position="20"/>
    </location>
</feature>
<dbReference type="AlphaFoldDB" id="A0A9D5B624"/>
<evidence type="ECO:0000259" key="5">
    <source>
        <dbReference type="SMART" id="SM00856"/>
    </source>
</evidence>
<name>A0A9D5B624_PEA</name>
<evidence type="ECO:0000313" key="7">
    <source>
        <dbReference type="Proteomes" id="UP001058974"/>
    </source>
</evidence>